<evidence type="ECO:0000313" key="2">
    <source>
        <dbReference type="Proteomes" id="UP001060085"/>
    </source>
</evidence>
<dbReference type="Proteomes" id="UP001060085">
    <property type="component" value="Linkage Group LG08"/>
</dbReference>
<protein>
    <submittedName>
        <fullName evidence="1">Uncharacterized protein</fullName>
    </submittedName>
</protein>
<keyword evidence="2" id="KW-1185">Reference proteome</keyword>
<organism evidence="1 2">
    <name type="scientific">Catharanthus roseus</name>
    <name type="common">Madagascar periwinkle</name>
    <name type="synonym">Vinca rosea</name>
    <dbReference type="NCBI Taxonomy" id="4058"/>
    <lineage>
        <taxon>Eukaryota</taxon>
        <taxon>Viridiplantae</taxon>
        <taxon>Streptophyta</taxon>
        <taxon>Embryophyta</taxon>
        <taxon>Tracheophyta</taxon>
        <taxon>Spermatophyta</taxon>
        <taxon>Magnoliopsida</taxon>
        <taxon>eudicotyledons</taxon>
        <taxon>Gunneridae</taxon>
        <taxon>Pentapetalae</taxon>
        <taxon>asterids</taxon>
        <taxon>lamiids</taxon>
        <taxon>Gentianales</taxon>
        <taxon>Apocynaceae</taxon>
        <taxon>Rauvolfioideae</taxon>
        <taxon>Vinceae</taxon>
        <taxon>Catharanthinae</taxon>
        <taxon>Catharanthus</taxon>
    </lineage>
</organism>
<gene>
    <name evidence="1" type="ORF">M9H77_34711</name>
</gene>
<dbReference type="EMBL" id="CM044708">
    <property type="protein sequence ID" value="KAI5648706.1"/>
    <property type="molecule type" value="Genomic_DNA"/>
</dbReference>
<reference evidence="2" key="1">
    <citation type="journal article" date="2023" name="Nat. Plants">
        <title>Single-cell RNA sequencing provides a high-resolution roadmap for understanding the multicellular compartmentation of specialized metabolism.</title>
        <authorList>
            <person name="Sun S."/>
            <person name="Shen X."/>
            <person name="Li Y."/>
            <person name="Li Y."/>
            <person name="Wang S."/>
            <person name="Li R."/>
            <person name="Zhang H."/>
            <person name="Shen G."/>
            <person name="Guo B."/>
            <person name="Wei J."/>
            <person name="Xu J."/>
            <person name="St-Pierre B."/>
            <person name="Chen S."/>
            <person name="Sun C."/>
        </authorList>
    </citation>
    <scope>NUCLEOTIDE SEQUENCE [LARGE SCALE GENOMIC DNA]</scope>
</reference>
<accession>A0ACB9ZN60</accession>
<comment type="caution">
    <text evidence="1">The sequence shown here is derived from an EMBL/GenBank/DDBJ whole genome shotgun (WGS) entry which is preliminary data.</text>
</comment>
<sequence length="904" mass="102016">MSFTMCSTSPEMIFSSCESLRSRNLYLSSSRSFDLIDYIKSKGIAHISNRDVRRMVVSSHLAPGPLEGFFPGKMRLDGTNQQLQFVRTLLIDNYDSYTYNIFQELSIVNGLPPVVIRNDEWTWEDAYHYLYEEKAFDNIIISPGPGSPTCLTDIGICLRLLLECRDMPILGVCLGHQALGYVHGAKVVRAFEPVHGRLSDIEHNSCSLFHDIPSGRNSKFKVVRYHSLVIDPESLPKELIPIAWTSTPDALPFLGTQKLSSIPETHDGQTSQHLFVNRLSIKLQNGKVFPSYDPEKINSDKVLMGIMHTSWPHYGLQFHPESIATCYGRQIFENFANITRDYWFRLRSSSSHDIRRAACMQMPDVSRLFREVVRSEHMMNQRSHAKPFGPYSVPDLSHPSNGVKRLKLRWKKLASQARLAGGAKNLFCRIFGHQKAENTFWLDSSSVEKGRARFSFMGGKGGTLWKQVSFRLSNQSEAAIKGGGYLSIEDVQGCTKTIFTEDGFFDFLNKELQSICYDKKDYEGLPFDFYGGYIGYIGYDLKIECGVASNHHKSRVPDACFFFSDNFLVIDHDTDDIYIMSIHDGNTSSSTWLQHVEKQLCSLEGSAKDMVLQTAQGSIDSPLKLGFSAEKSREQYIKDILKCQKFIRDGESYELCLTTQLRKTPRKIDPLRLYLNLREKNPAPYAAWLNFPKENLSICCSSPERFLRLDSDGILEAKPIKGTIARGSTKEEDELLKLQLQYSEKDQAENLMIVDLLRNDLGRVCETGSVHVPNLMEVESYATVHTMVSTIRGKKHPNATAIDCVRAAFPGGSMTGAPKLRSMELLDSLESCSRGIYSGCIGYFSYNQTFDLNIVIRTVVIHEDEVSIGAGGAITALSSPDEEYEEMILKTRAPANAVFEHEKK</sequence>
<evidence type="ECO:0000313" key="1">
    <source>
        <dbReference type="EMBL" id="KAI5648706.1"/>
    </source>
</evidence>
<name>A0ACB9ZN60_CATRO</name>
<proteinExistence type="predicted"/>